<dbReference type="RefSeq" id="WP_307554642.1">
    <property type="nucleotide sequence ID" value="NZ_JAUSQU010000001.1"/>
</dbReference>
<accession>A0ABT9Q4R1</accession>
<evidence type="ECO:0000313" key="3">
    <source>
        <dbReference type="EMBL" id="MDP9841371.1"/>
    </source>
</evidence>
<sequence length="112" mass="12749">MFETARQMARSVQGCRIELALPPDWGEFIRRLRYKTTWYGAHLHAADRWFPSFETCSERPGVHRGLALADRQWTCVGCGTTHDREVNASTNLLTDMLPVSETLELERGQVAA</sequence>
<gene>
    <name evidence="3" type="ORF">J2853_000582</name>
</gene>
<keyword evidence="4" id="KW-1185">Reference proteome</keyword>
<organism evidence="3 4">
    <name type="scientific">Streptosporangium lutulentum</name>
    <dbReference type="NCBI Taxonomy" id="1461250"/>
    <lineage>
        <taxon>Bacteria</taxon>
        <taxon>Bacillati</taxon>
        <taxon>Actinomycetota</taxon>
        <taxon>Actinomycetes</taxon>
        <taxon>Streptosporangiales</taxon>
        <taxon>Streptosporangiaceae</taxon>
        <taxon>Streptosporangium</taxon>
    </lineage>
</organism>
<keyword evidence="1" id="KW-0238">DNA-binding</keyword>
<evidence type="ECO:0000256" key="1">
    <source>
        <dbReference type="ARBA" id="ARBA00023125"/>
    </source>
</evidence>
<protein>
    <submittedName>
        <fullName evidence="3">Transposase</fullName>
    </submittedName>
</protein>
<reference evidence="3 4" key="1">
    <citation type="submission" date="2023-07" db="EMBL/GenBank/DDBJ databases">
        <title>Sequencing the genomes of 1000 actinobacteria strains.</title>
        <authorList>
            <person name="Klenk H.-P."/>
        </authorList>
    </citation>
    <scope>NUCLEOTIDE SEQUENCE [LARGE SCALE GENOMIC DNA]</scope>
    <source>
        <strain evidence="3 4">DSM 46740</strain>
    </source>
</reference>
<dbReference type="Proteomes" id="UP001225356">
    <property type="component" value="Unassembled WGS sequence"/>
</dbReference>
<feature type="domain" description="Cas12f1-like TNB" evidence="2">
    <location>
        <begin position="25"/>
        <end position="92"/>
    </location>
</feature>
<evidence type="ECO:0000259" key="2">
    <source>
        <dbReference type="Pfam" id="PF07282"/>
    </source>
</evidence>
<dbReference type="InterPro" id="IPR010095">
    <property type="entry name" value="Cas12f1-like_TNB"/>
</dbReference>
<evidence type="ECO:0000313" key="4">
    <source>
        <dbReference type="Proteomes" id="UP001225356"/>
    </source>
</evidence>
<name>A0ABT9Q4R1_9ACTN</name>
<dbReference type="EMBL" id="JAUSQU010000001">
    <property type="protein sequence ID" value="MDP9841371.1"/>
    <property type="molecule type" value="Genomic_DNA"/>
</dbReference>
<dbReference type="Pfam" id="PF07282">
    <property type="entry name" value="Cas12f1-like_TNB"/>
    <property type="match status" value="1"/>
</dbReference>
<proteinExistence type="predicted"/>
<comment type="caution">
    <text evidence="3">The sequence shown here is derived from an EMBL/GenBank/DDBJ whole genome shotgun (WGS) entry which is preliminary data.</text>
</comment>